<keyword evidence="2" id="KW-1185">Reference proteome</keyword>
<evidence type="ECO:0000313" key="1">
    <source>
        <dbReference type="EMBL" id="ACL76490.1"/>
    </source>
</evidence>
<protein>
    <submittedName>
        <fullName evidence="1">Uncharacterized protein</fullName>
    </submittedName>
</protein>
<name>B8I457_RUMCH</name>
<dbReference type="HOGENOM" id="CLU_1822073_0_0_9"/>
<gene>
    <name evidence="1" type="ordered locus">Ccel_2147</name>
</gene>
<accession>B8I457</accession>
<organism evidence="1 2">
    <name type="scientific">Ruminiclostridium cellulolyticum (strain ATCC 35319 / DSM 5812 / JCM 6584 / H10)</name>
    <name type="common">Clostridium cellulolyticum</name>
    <dbReference type="NCBI Taxonomy" id="394503"/>
    <lineage>
        <taxon>Bacteria</taxon>
        <taxon>Bacillati</taxon>
        <taxon>Bacillota</taxon>
        <taxon>Clostridia</taxon>
        <taxon>Eubacteriales</taxon>
        <taxon>Oscillospiraceae</taxon>
        <taxon>Ruminiclostridium</taxon>
    </lineage>
</organism>
<dbReference type="Proteomes" id="UP000001349">
    <property type="component" value="Chromosome"/>
</dbReference>
<reference evidence="1 2" key="1">
    <citation type="submission" date="2009-01" db="EMBL/GenBank/DDBJ databases">
        <title>Complete sequence of Clostridium cellulolyticum H10.</title>
        <authorList>
            <consortium name="US DOE Joint Genome Institute"/>
            <person name="Lucas S."/>
            <person name="Copeland A."/>
            <person name="Lapidus A."/>
            <person name="Glavina del Rio T."/>
            <person name="Dalin E."/>
            <person name="Tice H."/>
            <person name="Bruce D."/>
            <person name="Goodwin L."/>
            <person name="Pitluck S."/>
            <person name="Chertkov O."/>
            <person name="Saunders E."/>
            <person name="Brettin T."/>
            <person name="Detter J.C."/>
            <person name="Han C."/>
            <person name="Larimer F."/>
            <person name="Land M."/>
            <person name="Hauser L."/>
            <person name="Kyrpides N."/>
            <person name="Ivanova N."/>
            <person name="Zhou J."/>
            <person name="Richardson P."/>
        </authorList>
    </citation>
    <scope>NUCLEOTIDE SEQUENCE [LARGE SCALE GENOMIC DNA]</scope>
    <source>
        <strain evidence="2">ATCC 35319 / DSM 5812 / JCM 6584 / H10</strain>
    </source>
</reference>
<proteinExistence type="predicted"/>
<dbReference type="Gene3D" id="2.60.40.3910">
    <property type="entry name" value="Inclusion body protein"/>
    <property type="match status" value="1"/>
</dbReference>
<dbReference type="RefSeq" id="WP_015925588.1">
    <property type="nucleotide sequence ID" value="NC_011898.1"/>
</dbReference>
<dbReference type="InterPro" id="IPR038712">
    <property type="entry name" value="PixA-like_sf"/>
</dbReference>
<dbReference type="eggNOG" id="ENOG5033HTN">
    <property type="taxonomic scope" value="Bacteria"/>
</dbReference>
<dbReference type="AlphaFoldDB" id="B8I457"/>
<sequence length="141" mass="15350">MTQALTPSPSDCNVKIVIYVDTAKARTGSTQGIYMVDNRAPKSYNEGTPSLNTYCNTNDYMCWRILPIDPDTHDTVAITSFDQSLAWGYGGKPKASDNTNTVWVGRAENQGINQTPINIIIAENGKNPVTLKINPVLSVNG</sequence>
<evidence type="ECO:0000313" key="2">
    <source>
        <dbReference type="Proteomes" id="UP000001349"/>
    </source>
</evidence>
<dbReference type="OrthoDB" id="1431504at2"/>
<dbReference type="EMBL" id="CP001348">
    <property type="protein sequence ID" value="ACL76490.1"/>
    <property type="molecule type" value="Genomic_DNA"/>
</dbReference>
<dbReference type="KEGG" id="cce:Ccel_2147"/>